<name>A0A352IWH9_9GAMM</name>
<feature type="transmembrane region" description="Helical" evidence="1">
    <location>
        <begin position="94"/>
        <end position="111"/>
    </location>
</feature>
<evidence type="ECO:0000313" key="2">
    <source>
        <dbReference type="EMBL" id="HBC35812.1"/>
    </source>
</evidence>
<evidence type="ECO:0000313" key="3">
    <source>
        <dbReference type="Proteomes" id="UP000263489"/>
    </source>
</evidence>
<comment type="caution">
    <text evidence="2">The sequence shown here is derived from an EMBL/GenBank/DDBJ whole genome shotgun (WGS) entry which is preliminary data.</text>
</comment>
<keyword evidence="1" id="KW-0472">Membrane</keyword>
<feature type="transmembrane region" description="Helical" evidence="1">
    <location>
        <begin position="33"/>
        <end position="53"/>
    </location>
</feature>
<feature type="non-terminal residue" evidence="2">
    <location>
        <position position="114"/>
    </location>
</feature>
<dbReference type="Proteomes" id="UP000263489">
    <property type="component" value="Unassembled WGS sequence"/>
</dbReference>
<sequence length="114" mass="13288">MKLLSGMDQIRQLPAYRQRRFERFYHTQYRYRVLPLFADVYLVIAFIGTLLFLGGLALNPDAPDVFGIYLIYTAILTGLIAAHRFTRLRRSAPMIVYLVFFNMAAFSYLGYMTT</sequence>
<keyword evidence="2" id="KW-0067">ATP-binding</keyword>
<keyword evidence="2" id="KW-0547">Nucleotide-binding</keyword>
<keyword evidence="1" id="KW-1133">Transmembrane helix</keyword>
<organism evidence="2 3">
    <name type="scientific">Marinobacter adhaerens</name>
    <dbReference type="NCBI Taxonomy" id="1033846"/>
    <lineage>
        <taxon>Bacteria</taxon>
        <taxon>Pseudomonadati</taxon>
        <taxon>Pseudomonadota</taxon>
        <taxon>Gammaproteobacteria</taxon>
        <taxon>Pseudomonadales</taxon>
        <taxon>Marinobacteraceae</taxon>
        <taxon>Marinobacter</taxon>
    </lineage>
</organism>
<protein>
    <submittedName>
        <fullName evidence="2">ATP-binding protein</fullName>
    </submittedName>
</protein>
<proteinExistence type="predicted"/>
<reference evidence="2 3" key="1">
    <citation type="journal article" date="2018" name="Nat. Biotechnol.">
        <title>A standardized bacterial taxonomy based on genome phylogeny substantially revises the tree of life.</title>
        <authorList>
            <person name="Parks D.H."/>
            <person name="Chuvochina M."/>
            <person name="Waite D.W."/>
            <person name="Rinke C."/>
            <person name="Skarshewski A."/>
            <person name="Chaumeil P.A."/>
            <person name="Hugenholtz P."/>
        </authorList>
    </citation>
    <scope>NUCLEOTIDE SEQUENCE [LARGE SCALE GENOMIC DNA]</scope>
    <source>
        <strain evidence="2">UBA9380</strain>
    </source>
</reference>
<dbReference type="EMBL" id="DNNA01000260">
    <property type="protein sequence ID" value="HBC35812.1"/>
    <property type="molecule type" value="Genomic_DNA"/>
</dbReference>
<dbReference type="GO" id="GO:0005524">
    <property type="term" value="F:ATP binding"/>
    <property type="evidence" value="ECO:0007669"/>
    <property type="project" value="UniProtKB-KW"/>
</dbReference>
<accession>A0A352IWH9</accession>
<gene>
    <name evidence="2" type="ORF">DC045_16220</name>
</gene>
<feature type="transmembrane region" description="Helical" evidence="1">
    <location>
        <begin position="65"/>
        <end position="82"/>
    </location>
</feature>
<dbReference type="AlphaFoldDB" id="A0A352IWH9"/>
<keyword evidence="1" id="KW-0812">Transmembrane</keyword>
<evidence type="ECO:0000256" key="1">
    <source>
        <dbReference type="SAM" id="Phobius"/>
    </source>
</evidence>